<sequence length="406" mass="46313">MLNPPLSFLSDDLLFYIVEHVSHLLYHIKNLSNLSLVDRAFTDLGQAYIFRTFQLGGGSGSLHAITLKLERLRKILDGKPSISNRVRVVDLVISHKKNAWLFEYRTLIDIFQRFADSPKPPHELHFGGVLQGTMRIQDPILVVERLVQSFFSQTLTVLHLTECKHVPLPLFLVCYRLREVLLDRVAVKEKTYEKFPDNLCSGRELPALEIFGYRASQSVVKQLINPPPRFPSGVPILDASSNTLEELYLTNLRFGDYEQLSLAGLVNLRDLSRLRVFALYAIIKCAYTVMSKIPTANNVTNLSFDFTVHSKYTFRGCLDEDWAGMCDEVIRISAGKPVELDVMIAVEWGKLYPQDFEQENLYQAIMKKMASLSEHANICTHFWNPTYWAQGLGPFPRGQVRGRCGK</sequence>
<evidence type="ECO:0000313" key="2">
    <source>
        <dbReference type="Proteomes" id="UP000027222"/>
    </source>
</evidence>
<proteinExistence type="predicted"/>
<keyword evidence="2" id="KW-1185">Reference proteome</keyword>
<evidence type="ECO:0008006" key="3">
    <source>
        <dbReference type="Google" id="ProtNLM"/>
    </source>
</evidence>
<dbReference type="STRING" id="685588.A0A067TD07"/>
<accession>A0A067TD07</accession>
<name>A0A067TD07_GALM3</name>
<evidence type="ECO:0000313" key="1">
    <source>
        <dbReference type="EMBL" id="KDR81090.1"/>
    </source>
</evidence>
<gene>
    <name evidence="1" type="ORF">GALMADRAFT_222652</name>
</gene>
<dbReference type="EMBL" id="KL142371">
    <property type="protein sequence ID" value="KDR81090.1"/>
    <property type="molecule type" value="Genomic_DNA"/>
</dbReference>
<reference evidence="2" key="1">
    <citation type="journal article" date="2014" name="Proc. Natl. Acad. Sci. U.S.A.">
        <title>Extensive sampling of basidiomycete genomes demonstrates inadequacy of the white-rot/brown-rot paradigm for wood decay fungi.</title>
        <authorList>
            <person name="Riley R."/>
            <person name="Salamov A.A."/>
            <person name="Brown D.W."/>
            <person name="Nagy L.G."/>
            <person name="Floudas D."/>
            <person name="Held B.W."/>
            <person name="Levasseur A."/>
            <person name="Lombard V."/>
            <person name="Morin E."/>
            <person name="Otillar R."/>
            <person name="Lindquist E.A."/>
            <person name="Sun H."/>
            <person name="LaButti K.M."/>
            <person name="Schmutz J."/>
            <person name="Jabbour D."/>
            <person name="Luo H."/>
            <person name="Baker S.E."/>
            <person name="Pisabarro A.G."/>
            <person name="Walton J.D."/>
            <person name="Blanchette R.A."/>
            <person name="Henrissat B."/>
            <person name="Martin F."/>
            <person name="Cullen D."/>
            <person name="Hibbett D.S."/>
            <person name="Grigoriev I.V."/>
        </authorList>
    </citation>
    <scope>NUCLEOTIDE SEQUENCE [LARGE SCALE GENOMIC DNA]</scope>
    <source>
        <strain evidence="2">CBS 339.88</strain>
    </source>
</reference>
<dbReference type="OrthoDB" id="2958239at2759"/>
<organism evidence="1 2">
    <name type="scientific">Galerina marginata (strain CBS 339.88)</name>
    <dbReference type="NCBI Taxonomy" id="685588"/>
    <lineage>
        <taxon>Eukaryota</taxon>
        <taxon>Fungi</taxon>
        <taxon>Dikarya</taxon>
        <taxon>Basidiomycota</taxon>
        <taxon>Agaricomycotina</taxon>
        <taxon>Agaricomycetes</taxon>
        <taxon>Agaricomycetidae</taxon>
        <taxon>Agaricales</taxon>
        <taxon>Agaricineae</taxon>
        <taxon>Strophariaceae</taxon>
        <taxon>Galerina</taxon>
    </lineage>
</organism>
<dbReference type="SUPFAM" id="SSF52047">
    <property type="entry name" value="RNI-like"/>
    <property type="match status" value="1"/>
</dbReference>
<dbReference type="AlphaFoldDB" id="A0A067TD07"/>
<dbReference type="Proteomes" id="UP000027222">
    <property type="component" value="Unassembled WGS sequence"/>
</dbReference>
<protein>
    <recommendedName>
        <fullName evidence="3">F-box domain-containing protein</fullName>
    </recommendedName>
</protein>
<dbReference type="HOGENOM" id="CLU_628593_0_0_1"/>